<dbReference type="PROSITE" id="PS00045">
    <property type="entry name" value="HISTONE_LIKE"/>
    <property type="match status" value="1"/>
</dbReference>
<dbReference type="InterPro" id="IPR020816">
    <property type="entry name" value="Histone-like_DNA-bd_CS"/>
</dbReference>
<accession>A0A318ECE1</accession>
<evidence type="ECO:0000313" key="6">
    <source>
        <dbReference type="EMBL" id="PXV67662.1"/>
    </source>
</evidence>
<dbReference type="GO" id="GO:0030527">
    <property type="term" value="F:structural constituent of chromatin"/>
    <property type="evidence" value="ECO:0007669"/>
    <property type="project" value="InterPro"/>
</dbReference>
<keyword evidence="3" id="KW-0226">DNA condensation</keyword>
<dbReference type="EMBL" id="QICN01000005">
    <property type="protein sequence ID" value="PXV67662.1"/>
    <property type="molecule type" value="Genomic_DNA"/>
</dbReference>
<dbReference type="SMART" id="SM00411">
    <property type="entry name" value="BHL"/>
    <property type="match status" value="1"/>
</dbReference>
<dbReference type="Pfam" id="PF00216">
    <property type="entry name" value="Bac_DNA_binding"/>
    <property type="match status" value="1"/>
</dbReference>
<dbReference type="PANTHER" id="PTHR33175:SF3">
    <property type="entry name" value="DNA-BINDING PROTEIN HU-BETA"/>
    <property type="match status" value="1"/>
</dbReference>
<sequence>MSDTLSTAALIEEIAAKTGLAKSQVKAVLQAEHDAVIKAVKKSRRVSISGFGIFTLRKRAARKGRNPQTGETVKIKASKSIAFKAAKAAKDSL</sequence>
<dbReference type="RefSeq" id="WP_245903881.1">
    <property type="nucleotide sequence ID" value="NZ_CAWNXA010000005.1"/>
</dbReference>
<evidence type="ECO:0000256" key="3">
    <source>
        <dbReference type="ARBA" id="ARBA00023067"/>
    </source>
</evidence>
<dbReference type="CDD" id="cd13831">
    <property type="entry name" value="HU"/>
    <property type="match status" value="1"/>
</dbReference>
<evidence type="ECO:0000256" key="1">
    <source>
        <dbReference type="ARBA" id="ARBA00003819"/>
    </source>
</evidence>
<proteinExistence type="inferred from homology"/>
<name>A0A318ECE1_9GAMM</name>
<dbReference type="Proteomes" id="UP000248330">
    <property type="component" value="Unassembled WGS sequence"/>
</dbReference>
<protein>
    <submittedName>
        <fullName evidence="6">DNA-binding protein HU-beta</fullName>
    </submittedName>
</protein>
<dbReference type="SUPFAM" id="SSF47729">
    <property type="entry name" value="IHF-like DNA-binding proteins"/>
    <property type="match status" value="1"/>
</dbReference>
<comment type="similarity">
    <text evidence="2 5">Belongs to the bacterial histone-like protein family.</text>
</comment>
<evidence type="ECO:0000256" key="4">
    <source>
        <dbReference type="ARBA" id="ARBA00023125"/>
    </source>
</evidence>
<comment type="caution">
    <text evidence="6">The sequence shown here is derived from an EMBL/GenBank/DDBJ whole genome shotgun (WGS) entry which is preliminary data.</text>
</comment>
<dbReference type="InterPro" id="IPR000119">
    <property type="entry name" value="Hist_DNA-bd"/>
</dbReference>
<dbReference type="Gene3D" id="4.10.520.10">
    <property type="entry name" value="IHF-like DNA-binding proteins"/>
    <property type="match status" value="1"/>
</dbReference>
<evidence type="ECO:0000313" key="7">
    <source>
        <dbReference type="Proteomes" id="UP000248330"/>
    </source>
</evidence>
<dbReference type="PANTHER" id="PTHR33175">
    <property type="entry name" value="DNA-BINDING PROTEIN HU"/>
    <property type="match status" value="1"/>
</dbReference>
<organism evidence="6 7">
    <name type="scientific">Sinimarinibacterium flocculans</name>
    <dbReference type="NCBI Taxonomy" id="985250"/>
    <lineage>
        <taxon>Bacteria</taxon>
        <taxon>Pseudomonadati</taxon>
        <taxon>Pseudomonadota</taxon>
        <taxon>Gammaproteobacteria</taxon>
        <taxon>Nevskiales</taxon>
        <taxon>Nevskiaceae</taxon>
        <taxon>Sinimarinibacterium</taxon>
    </lineage>
</organism>
<comment type="function">
    <text evidence="1">Histone-like DNA-binding protein which is capable of wrapping DNA to stabilize it, and thus to prevent its denaturation under extreme environmental conditions.</text>
</comment>
<keyword evidence="4 6" id="KW-0238">DNA-binding</keyword>
<dbReference type="GO" id="GO:0003677">
    <property type="term" value="F:DNA binding"/>
    <property type="evidence" value="ECO:0007669"/>
    <property type="project" value="UniProtKB-KW"/>
</dbReference>
<dbReference type="GO" id="GO:0030261">
    <property type="term" value="P:chromosome condensation"/>
    <property type="evidence" value="ECO:0007669"/>
    <property type="project" value="UniProtKB-KW"/>
</dbReference>
<gene>
    <name evidence="6" type="ORF">C8D93_10515</name>
</gene>
<reference evidence="6 7" key="1">
    <citation type="submission" date="2018-04" db="EMBL/GenBank/DDBJ databases">
        <title>Genomic Encyclopedia of Type Strains, Phase IV (KMG-IV): sequencing the most valuable type-strain genomes for metagenomic binning, comparative biology and taxonomic classification.</title>
        <authorList>
            <person name="Goeker M."/>
        </authorList>
    </citation>
    <scope>NUCLEOTIDE SEQUENCE [LARGE SCALE GENOMIC DNA]</scope>
    <source>
        <strain evidence="6 7">DSM 104150</strain>
    </source>
</reference>
<dbReference type="InterPro" id="IPR010992">
    <property type="entry name" value="IHF-like_DNA-bd_dom_sf"/>
</dbReference>
<dbReference type="AlphaFoldDB" id="A0A318ECE1"/>
<dbReference type="PRINTS" id="PR01727">
    <property type="entry name" value="DNABINDINGHU"/>
</dbReference>
<evidence type="ECO:0000256" key="5">
    <source>
        <dbReference type="RuleBase" id="RU003939"/>
    </source>
</evidence>
<keyword evidence="7" id="KW-1185">Reference proteome</keyword>
<evidence type="ECO:0000256" key="2">
    <source>
        <dbReference type="ARBA" id="ARBA00010529"/>
    </source>
</evidence>